<dbReference type="RefSeq" id="WP_012195842.1">
    <property type="nucleotide sequence ID" value="NC_009976.1"/>
</dbReference>
<protein>
    <submittedName>
        <fullName evidence="1">Uncharacterized protein</fullName>
    </submittedName>
</protein>
<sequence length="579" mass="67110">MKEANEILHILVKETDKDRINLKNTSHYSITPLISTEWLFQSQVNSHPNPNKTASLSANLLERVEAATTLINNLIENCTTLDCINSIEELMAPYLHVRLSSFYYLESIIPNSKRYSLFNKGKWIVLTNKTDLIIGIENILIQDKGSSLVSTYRYSRLSSNLLSSCLIRLQRYLIGFRLNSKQKHYFLSDRSSYYFPKIKDKLKKENKRLITFQCTKDLRKIFILMLINIVNLIFKRSRAPIRMILHPYEEKTKLSSKVILRLIKKVPLELIPEKYKGILALDISNYLNLTISYIDYLSTIFKGRNITSIFHSTRYPDLYALASTLEKAKGKMYLISHGTHTLQMKGSPSFIASRQLALGVLYSNLKSIIHCSQSIFTDNYFDSIGYKYLNILPLGQVTINNKIPCEGTIKNSKLTILHASTFKPEGVRRYYFESSYEYLSGLVNICEKLAPIKDDIEFIVRVRFHENEVNKIYLENILRRFSQFTRLSSNSTLKEDLYKSDCLIAHSSTTLEEGFNSSIPVMSIGKTSYDHLSYYKQLKLPNNHPKYLQLQRIEKLLMRTFIYSTNPLEGRKNNFLDVI</sequence>
<organism evidence="1 2">
    <name type="scientific">Prochlorococcus marinus (strain MIT 9211)</name>
    <dbReference type="NCBI Taxonomy" id="93059"/>
    <lineage>
        <taxon>Bacteria</taxon>
        <taxon>Bacillati</taxon>
        <taxon>Cyanobacteriota</taxon>
        <taxon>Cyanophyceae</taxon>
        <taxon>Synechococcales</taxon>
        <taxon>Prochlorococcaceae</taxon>
        <taxon>Prochlorococcus</taxon>
    </lineage>
</organism>
<dbReference type="AlphaFoldDB" id="A9BBK9"/>
<name>A9BBK9_PROM4</name>
<evidence type="ECO:0000313" key="1">
    <source>
        <dbReference type="EMBL" id="ABX09221.1"/>
    </source>
</evidence>
<gene>
    <name evidence="1" type="ordered locus">P9211_12901</name>
</gene>
<proteinExistence type="predicted"/>
<evidence type="ECO:0000313" key="2">
    <source>
        <dbReference type="Proteomes" id="UP000000788"/>
    </source>
</evidence>
<dbReference type="EMBL" id="CP000878">
    <property type="protein sequence ID" value="ABX09221.1"/>
    <property type="molecule type" value="Genomic_DNA"/>
</dbReference>
<reference evidence="1 2" key="1">
    <citation type="journal article" date="2007" name="PLoS Genet.">
        <title>Patterns and implications of gene gain and loss in the evolution of Prochlorococcus.</title>
        <authorList>
            <person name="Kettler G.C."/>
            <person name="Martiny A.C."/>
            <person name="Huang K."/>
            <person name="Zucker J."/>
            <person name="Coleman M.L."/>
            <person name="Rodrigue S."/>
            <person name="Chen F."/>
            <person name="Lapidus A."/>
            <person name="Ferriera S."/>
            <person name="Johnson J."/>
            <person name="Steglich C."/>
            <person name="Church G.M."/>
            <person name="Richardson P."/>
            <person name="Chisholm S.W."/>
        </authorList>
    </citation>
    <scope>NUCLEOTIDE SEQUENCE [LARGE SCALE GENOMIC DNA]</scope>
    <source>
        <strain evidence="2">MIT 9211</strain>
    </source>
</reference>
<dbReference type="KEGG" id="pmj:P9211_12901"/>
<dbReference type="Proteomes" id="UP000000788">
    <property type="component" value="Chromosome"/>
</dbReference>
<accession>A9BBK9</accession>
<dbReference type="STRING" id="93059.P9211_12901"/>
<keyword evidence="2" id="KW-1185">Reference proteome</keyword>
<dbReference type="HOGENOM" id="CLU_470788_0_0_3"/>